<dbReference type="EMBL" id="QGKX02000088">
    <property type="protein sequence ID" value="KAF3583597.1"/>
    <property type="molecule type" value="Genomic_DNA"/>
</dbReference>
<evidence type="ECO:0000313" key="3">
    <source>
        <dbReference type="Proteomes" id="UP000712600"/>
    </source>
</evidence>
<comment type="caution">
    <text evidence="2">The sequence shown here is derived from an EMBL/GenBank/DDBJ whole genome shotgun (WGS) entry which is preliminary data.</text>
</comment>
<dbReference type="AlphaFoldDB" id="A0A8S9RSB3"/>
<protein>
    <submittedName>
        <fullName evidence="2">Uncharacterized protein</fullName>
    </submittedName>
</protein>
<gene>
    <name evidence="2" type="ORF">F2Q69_00028373</name>
</gene>
<proteinExistence type="predicted"/>
<feature type="region of interest" description="Disordered" evidence="1">
    <location>
        <begin position="1"/>
        <end position="40"/>
    </location>
</feature>
<sequence>MSAVREPHSSVENSHMETRTKSEWVNGLGAKGPSIGVKKRTEELTSRKWLNDDQEKMQPKLGREVQRENLSTVNKNVGKHFAEAREAHEKGFQGSDEIAVEYNKNMSEDFMSEDDDHKEFQTTLQSLTGWTDQTYVVKSGLQLEDKLDAYGGSNDKIMIILAETGQSYREGKKITTCLVAEKVGSVQSG</sequence>
<dbReference type="Proteomes" id="UP000712600">
    <property type="component" value="Unassembled WGS sequence"/>
</dbReference>
<accession>A0A8S9RSB3</accession>
<feature type="compositionally biased region" description="Basic and acidic residues" evidence="1">
    <location>
        <begin position="1"/>
        <end position="22"/>
    </location>
</feature>
<organism evidence="2 3">
    <name type="scientific">Brassica cretica</name>
    <name type="common">Mustard</name>
    <dbReference type="NCBI Taxonomy" id="69181"/>
    <lineage>
        <taxon>Eukaryota</taxon>
        <taxon>Viridiplantae</taxon>
        <taxon>Streptophyta</taxon>
        <taxon>Embryophyta</taxon>
        <taxon>Tracheophyta</taxon>
        <taxon>Spermatophyta</taxon>
        <taxon>Magnoliopsida</taxon>
        <taxon>eudicotyledons</taxon>
        <taxon>Gunneridae</taxon>
        <taxon>Pentapetalae</taxon>
        <taxon>rosids</taxon>
        <taxon>malvids</taxon>
        <taxon>Brassicales</taxon>
        <taxon>Brassicaceae</taxon>
        <taxon>Brassiceae</taxon>
        <taxon>Brassica</taxon>
    </lineage>
</organism>
<evidence type="ECO:0000313" key="2">
    <source>
        <dbReference type="EMBL" id="KAF3583597.1"/>
    </source>
</evidence>
<name>A0A8S9RSB3_BRACR</name>
<evidence type="ECO:0000256" key="1">
    <source>
        <dbReference type="SAM" id="MobiDB-lite"/>
    </source>
</evidence>
<reference evidence="2" key="1">
    <citation type="submission" date="2019-12" db="EMBL/GenBank/DDBJ databases">
        <title>Genome sequencing and annotation of Brassica cretica.</title>
        <authorList>
            <person name="Studholme D.J."/>
            <person name="Sarris P."/>
        </authorList>
    </citation>
    <scope>NUCLEOTIDE SEQUENCE</scope>
    <source>
        <strain evidence="2">PFS-109/04</strain>
        <tissue evidence="2">Leaf</tissue>
    </source>
</reference>